<dbReference type="InterPro" id="IPR058058">
    <property type="entry name" value="CBU_0592-like"/>
</dbReference>
<feature type="domain" description="CBU-0592-like" evidence="2">
    <location>
        <begin position="10"/>
        <end position="83"/>
    </location>
</feature>
<keyword evidence="1" id="KW-0472">Membrane</keyword>
<reference evidence="3 4" key="1">
    <citation type="submission" date="2015-11" db="EMBL/GenBank/DDBJ databases">
        <title>Genomic analysis of 38 Legionella species identifies large and diverse effector repertoires.</title>
        <authorList>
            <person name="Burstein D."/>
            <person name="Amaro F."/>
            <person name="Zusman T."/>
            <person name="Lifshitz Z."/>
            <person name="Cohen O."/>
            <person name="Gilbert J.A."/>
            <person name="Pupko T."/>
            <person name="Shuman H.A."/>
            <person name="Segal G."/>
        </authorList>
    </citation>
    <scope>NUCLEOTIDE SEQUENCE [LARGE SCALE GENOMIC DNA]</scope>
    <source>
        <strain evidence="3 4">ATCC 700990</strain>
    </source>
</reference>
<organism evidence="3 4">
    <name type="scientific">Legionella drozanskii LLAP-1</name>
    <dbReference type="NCBI Taxonomy" id="1212489"/>
    <lineage>
        <taxon>Bacteria</taxon>
        <taxon>Pseudomonadati</taxon>
        <taxon>Pseudomonadota</taxon>
        <taxon>Gammaproteobacteria</taxon>
        <taxon>Legionellales</taxon>
        <taxon>Legionellaceae</taxon>
        <taxon>Legionella</taxon>
    </lineage>
</organism>
<evidence type="ECO:0000259" key="2">
    <source>
        <dbReference type="Pfam" id="PF26604"/>
    </source>
</evidence>
<dbReference type="PATRIC" id="fig|1212489.4.peg.1845"/>
<feature type="transmembrane region" description="Helical" evidence="1">
    <location>
        <begin position="39"/>
        <end position="58"/>
    </location>
</feature>
<name>A0A0W0SXY2_9GAMM</name>
<evidence type="ECO:0000313" key="3">
    <source>
        <dbReference type="EMBL" id="KTC88124.1"/>
    </source>
</evidence>
<feature type="transmembrane region" description="Helical" evidence="1">
    <location>
        <begin position="64"/>
        <end position="82"/>
    </location>
</feature>
<dbReference type="Proteomes" id="UP000054736">
    <property type="component" value="Unassembled WGS sequence"/>
</dbReference>
<comment type="caution">
    <text evidence="3">The sequence shown here is derived from an EMBL/GenBank/DDBJ whole genome shotgun (WGS) entry which is preliminary data.</text>
</comment>
<dbReference type="STRING" id="1212489.Ldro_1743"/>
<dbReference type="AlphaFoldDB" id="A0A0W0SXY2"/>
<gene>
    <name evidence="3" type="ORF">Ldro_1743</name>
</gene>
<evidence type="ECO:0000313" key="4">
    <source>
        <dbReference type="Proteomes" id="UP000054736"/>
    </source>
</evidence>
<dbReference type="RefSeq" id="WP_058496014.1">
    <property type="nucleotide sequence ID" value="NZ_CAAAIU010000013.1"/>
</dbReference>
<accession>A0A0W0SXY2</accession>
<dbReference type="EMBL" id="LNXY01000020">
    <property type="protein sequence ID" value="KTC88124.1"/>
    <property type="molecule type" value="Genomic_DNA"/>
</dbReference>
<keyword evidence="1" id="KW-0812">Transmembrane</keyword>
<proteinExistence type="predicted"/>
<dbReference type="NCBIfam" id="NF047864">
    <property type="entry name" value="CBU_0592_membra"/>
    <property type="match status" value="1"/>
</dbReference>
<keyword evidence="1" id="KW-1133">Transmembrane helix</keyword>
<dbReference type="Pfam" id="PF26604">
    <property type="entry name" value="CBU_0592"/>
    <property type="match status" value="1"/>
</dbReference>
<protein>
    <recommendedName>
        <fullName evidence="2">CBU-0592-like domain-containing protein</fullName>
    </recommendedName>
</protein>
<feature type="transmembrane region" description="Helical" evidence="1">
    <location>
        <begin position="6"/>
        <end position="27"/>
    </location>
</feature>
<keyword evidence="4" id="KW-1185">Reference proteome</keyword>
<evidence type="ECO:0000256" key="1">
    <source>
        <dbReference type="SAM" id="Phobius"/>
    </source>
</evidence>
<sequence>MGYNLGLLSNFVGILGVILVLLAFSLSQTAKLSVDSLKYLGSNLLGSSLITLSLLFHWNLSSFLIELAWSAISIMGIVRVVLKNKLARKLDKAGSI</sequence>